<gene>
    <name evidence="2" type="ORF">hCG_1788004</name>
</gene>
<evidence type="ECO:0000313" key="1">
    <source>
        <dbReference type="EMBL" id="BAB15070.1"/>
    </source>
</evidence>
<reference evidence="2" key="2">
    <citation type="journal article" date="2001" name="Science">
        <title>The sequence of the human genome.</title>
        <authorList>
            <person name="Venter J.C."/>
            <person name="Adams M.D."/>
            <person name="Myers E.W."/>
            <person name="Li P.W."/>
            <person name="Mural R.J."/>
            <person name="Sutton G.G."/>
            <person name="Smith H.O."/>
            <person name="Yandell M."/>
            <person name="Evans C.A."/>
            <person name="Holt R.A."/>
            <person name="Gocayne J.D."/>
            <person name="Amanatides P."/>
            <person name="Ballew R.M."/>
            <person name="Huson D.H."/>
            <person name="Wortman J.R."/>
            <person name="Zhang Q."/>
            <person name="Kodira C.D."/>
            <person name="Zheng X.H."/>
            <person name="Chen L."/>
            <person name="Skupski M."/>
            <person name="Subramanian G."/>
            <person name="Thomas P.D."/>
            <person name="Zhang J."/>
            <person name="Gabor Miklos G.L."/>
            <person name="Nelson C."/>
            <person name="Broder S."/>
            <person name="Clark A.G."/>
            <person name="Nadeau J."/>
            <person name="McKusick V.A."/>
            <person name="Zinder N."/>
            <person name="Levine A.J."/>
            <person name="Roberts R.J."/>
            <person name="Simon M."/>
            <person name="Slayman C."/>
            <person name="Hunkapiller M."/>
            <person name="Bolanos R."/>
            <person name="Delcher A."/>
            <person name="Dew I."/>
            <person name="Fasulo D."/>
            <person name="Flanigan M."/>
            <person name="Florea L."/>
            <person name="Halpern A."/>
            <person name="Hannenhalli S."/>
            <person name="Kravitz S."/>
            <person name="Levy S."/>
            <person name="Mobarry C."/>
            <person name="Reinert K."/>
            <person name="Remington K."/>
            <person name="Abu-Threideh J."/>
            <person name="Beasley E."/>
            <person name="Biddick K."/>
            <person name="Bonazzi V."/>
            <person name="Brandon R."/>
            <person name="Cargill M."/>
            <person name="Chandramouliswaran I."/>
            <person name="Charlab R."/>
            <person name="Chaturvedi K."/>
            <person name="Deng Z."/>
            <person name="Di Francesco V."/>
            <person name="Dunn P."/>
            <person name="Eilbeck K."/>
            <person name="Evangelista C."/>
            <person name="Gabrielian A.E."/>
            <person name="Gan W."/>
            <person name="Ge W."/>
            <person name="Gong F."/>
            <person name="Gu Z."/>
            <person name="Guan P."/>
            <person name="Heiman T.J."/>
            <person name="Higgins M.E."/>
            <person name="Ji R.R."/>
            <person name="Ke Z."/>
            <person name="Ketchum K.A."/>
            <person name="Lai Z."/>
            <person name="Lei Y."/>
            <person name="Li Z."/>
            <person name="Li J."/>
            <person name="Liang Y."/>
            <person name="Lin X."/>
            <person name="Lu F."/>
            <person name="Merkulov G.V."/>
            <person name="Milshina N."/>
            <person name="Moore H.M."/>
            <person name="Naik A.K."/>
            <person name="Narayan V.A."/>
            <person name="Neelam B."/>
            <person name="Nusskern D."/>
            <person name="Rusch D.B."/>
            <person name="Salzberg S."/>
            <person name="Shao W."/>
            <person name="Shue B."/>
            <person name="Sun J."/>
            <person name="Wang Z."/>
            <person name="Wang A."/>
            <person name="Wang X."/>
            <person name="Wang J."/>
            <person name="Wei M."/>
            <person name="Wides R."/>
            <person name="Xiao C."/>
            <person name="Yan C."/>
            <person name="Yao A."/>
            <person name="Ye J."/>
            <person name="Zhan M."/>
            <person name="Zhang W."/>
            <person name="Zhang H."/>
            <person name="Zhao Q."/>
            <person name="Zheng L."/>
            <person name="Zhong F."/>
            <person name="Zhong W."/>
            <person name="Zhu S."/>
            <person name="Zhao S."/>
            <person name="Gilbert D."/>
            <person name="Baumhueter S."/>
            <person name="Spier G."/>
            <person name="Carter C."/>
            <person name="Cravchik A."/>
            <person name="Woodage T."/>
            <person name="Ali F."/>
            <person name="An H."/>
            <person name="Awe A."/>
            <person name="Baldwin D."/>
            <person name="Baden H."/>
            <person name="Barnstead M."/>
            <person name="Barrow I."/>
            <person name="Beeson K."/>
            <person name="Busam D."/>
            <person name="Carver A."/>
            <person name="Center A."/>
            <person name="Cheng M.L."/>
            <person name="Curry L."/>
            <person name="Danaher S."/>
            <person name="Davenport L."/>
            <person name="Desilets R."/>
            <person name="Dietz S."/>
            <person name="Dodson K."/>
            <person name="Doup L."/>
            <person name="Ferriera S."/>
            <person name="Garg N."/>
            <person name="Gluecksmann A."/>
            <person name="Hart B."/>
            <person name="Haynes J."/>
            <person name="Haynes C."/>
            <person name="Heiner C."/>
            <person name="Hladun S."/>
            <person name="Hostin D."/>
            <person name="Houck J."/>
            <person name="Howland T."/>
            <person name="Ibegwam C."/>
            <person name="Johnson J."/>
            <person name="Kalush F."/>
            <person name="Kline L."/>
            <person name="Koduru S."/>
            <person name="Love A."/>
            <person name="Mann F."/>
            <person name="May D."/>
            <person name="McCawley S."/>
            <person name="McIntosh T."/>
            <person name="McMullen I."/>
            <person name="Moy M."/>
            <person name="Moy L."/>
            <person name="Murphy B."/>
            <person name="Nelson K."/>
            <person name="Pfannkoch C."/>
            <person name="Pratts E."/>
            <person name="Puri V."/>
            <person name="Qureshi H."/>
            <person name="Reardon M."/>
            <person name="Rodriguez R."/>
            <person name="Rogers Y.H."/>
            <person name="Romblad D."/>
            <person name="Ruhfel B."/>
            <person name="Scott R."/>
            <person name="Sitter C."/>
            <person name="Smallwood M."/>
            <person name="Stewart E."/>
            <person name="Strong R."/>
            <person name="Suh E."/>
            <person name="Thomas R."/>
            <person name="Tint N.N."/>
            <person name="Tse S."/>
            <person name="Vech C."/>
            <person name="Wang G."/>
            <person name="Wetter J."/>
            <person name="Williams S."/>
            <person name="Williams M."/>
            <person name="Windsor S."/>
            <person name="Winn-Deen E."/>
            <person name="Wolfe K."/>
            <person name="Zaveri J."/>
            <person name="Zaveri K."/>
            <person name="Abril J.F."/>
            <person name="Guigo R."/>
            <person name="Campbell M.J."/>
            <person name="Sjolander K.V."/>
            <person name="Karlak B."/>
            <person name="Kejariwal A."/>
            <person name="Mi H."/>
            <person name="Lazareva B."/>
            <person name="Hatton T."/>
            <person name="Narechania A."/>
            <person name="Diemer K."/>
            <person name="Muruganujan A."/>
            <person name="Guo N."/>
            <person name="Sato S."/>
            <person name="Bafna V."/>
            <person name="Istrail S."/>
            <person name="Lippert R."/>
            <person name="Schwartz R."/>
            <person name="Walenz B."/>
            <person name="Yooseph S."/>
            <person name="Allen D."/>
            <person name="Basu A."/>
            <person name="Baxendale J."/>
            <person name="Blick L."/>
            <person name="Caminha M."/>
            <person name="Carnes-Stine J."/>
            <person name="Caulk P."/>
            <person name="Chiang Y.H."/>
            <person name="Coyne M."/>
            <person name="Dahlke C."/>
            <person name="Mays A."/>
            <person name="Dombroski M."/>
            <person name="Donnelly M."/>
            <person name="Ely D."/>
            <person name="Esparham S."/>
            <person name="Fosler C."/>
            <person name="Gire H."/>
            <person name="Glanowski S."/>
            <person name="Glasser K."/>
            <person name="Glodek A."/>
            <person name="Gorokhov M."/>
            <person name="Graham K."/>
            <person name="Gropman B."/>
            <person name="Harris M."/>
            <person name="Heil J."/>
            <person name="Henderson S."/>
            <person name="Hoover J."/>
            <person name="Jennings D."/>
            <person name="Jordan C."/>
            <person name="Jordan J."/>
            <person name="Kasha J."/>
            <person name="Kagan L."/>
            <person name="Kraft C."/>
            <person name="Levitsky A."/>
            <person name="Lewis M."/>
            <person name="Liu X."/>
            <person name="Lopez J."/>
            <person name="Ma D."/>
            <person name="Majoros W."/>
            <person name="McDaniel J."/>
            <person name="Murphy S."/>
            <person name="Newman M."/>
            <person name="Nguyen T."/>
            <person name="Nguyen N."/>
            <person name="Nodell M."/>
            <person name="Pan S."/>
            <person name="Peck J."/>
            <person name="Peterson M."/>
            <person name="Rowe W."/>
            <person name="Sanders R."/>
            <person name="Scott J."/>
            <person name="Simpson M."/>
            <person name="Smith T."/>
            <person name="Sprague A."/>
            <person name="Stockwell T."/>
            <person name="Turner R."/>
            <person name="Venter E."/>
            <person name="Wang M."/>
            <person name="Wen M."/>
            <person name="Wu D."/>
            <person name="Wu M."/>
            <person name="Xia A."/>
            <person name="Zandieh A."/>
            <person name="Zhu X."/>
        </authorList>
    </citation>
    <scope>NUCLEOTIDE SEQUENCE</scope>
</reference>
<reference evidence="1" key="1">
    <citation type="submission" date="2000-08" db="EMBL/GenBank/DDBJ databases">
        <title>NEDO human cDNA sequencing project.</title>
        <authorList>
            <person name="Kawabata A."/>
            <person name="Hikiji T."/>
            <person name="Kobatake N."/>
            <person name="Inagaki H."/>
            <person name="Ikema Y."/>
            <person name="Okamoto S."/>
            <person name="Okitani R."/>
            <person name="Ota T."/>
            <person name="Suzuki Y."/>
            <person name="Obayashi M."/>
            <person name="Nishi T."/>
            <person name="Shibahara T."/>
            <person name="Tanaka T."/>
            <person name="Nakamura Y."/>
            <person name="Isogai T."/>
            <person name="Sugano S."/>
        </authorList>
    </citation>
    <scope>NUCLEOTIDE SEQUENCE</scope>
    <source>
        <tissue evidence="1">Colon</tissue>
    </source>
</reference>
<dbReference type="EMBL" id="CH471052">
    <property type="protein sequence ID" value="EAW79448.1"/>
    <property type="molecule type" value="Genomic_DNA"/>
</dbReference>
<accession>Q9H729</accession>
<dbReference type="EMBL" id="AK025112">
    <property type="protein sequence ID" value="BAB15070.1"/>
    <property type="molecule type" value="mRNA"/>
</dbReference>
<organism evidence="1">
    <name type="scientific">Homo sapiens</name>
    <name type="common">Human</name>
    <dbReference type="NCBI Taxonomy" id="9606"/>
    <lineage>
        <taxon>Eukaryota</taxon>
        <taxon>Metazoa</taxon>
        <taxon>Chordata</taxon>
        <taxon>Craniata</taxon>
        <taxon>Vertebrata</taxon>
        <taxon>Euteleostomi</taxon>
        <taxon>Mammalia</taxon>
        <taxon>Eutheria</taxon>
        <taxon>Euarchontoglires</taxon>
        <taxon>Primates</taxon>
        <taxon>Haplorrhini</taxon>
        <taxon>Catarrhini</taxon>
        <taxon>Hominidae</taxon>
        <taxon>Homo</taxon>
    </lineage>
</organism>
<evidence type="ECO:0000313" key="2">
    <source>
        <dbReference type="EMBL" id="EAW79448.1"/>
    </source>
</evidence>
<protein>
    <submittedName>
        <fullName evidence="2">HCG1788004</fullName>
    </submittedName>
    <submittedName>
        <fullName evidence="1">cDNA: FLJ21459 fis, clone COL04714</fullName>
    </submittedName>
</protein>
<name>Q9H729_HUMAN</name>
<reference evidence="2" key="3">
    <citation type="submission" date="2005-09" db="EMBL/GenBank/DDBJ databases">
        <authorList>
            <person name="Mural R.J."/>
            <person name="Istrail S."/>
            <person name="Sutton G."/>
            <person name="Florea L."/>
            <person name="Halpern A.L."/>
            <person name="Mobarry C.M."/>
            <person name="Lippert R."/>
            <person name="Walenz B."/>
            <person name="Shatkay H."/>
            <person name="Dew I."/>
            <person name="Miller J.R."/>
            <person name="Flanigan M.J."/>
            <person name="Edwards N.J."/>
            <person name="Bolanos R."/>
            <person name="Fasulo D."/>
            <person name="Halldorsson B.V."/>
            <person name="Hannenhalli S."/>
            <person name="Turner R."/>
            <person name="Yooseph S."/>
            <person name="Lu F."/>
            <person name="Nusskern D.R."/>
            <person name="Shue B.C."/>
            <person name="Zheng X.H."/>
            <person name="Zhong F."/>
            <person name="Delcher A.L."/>
            <person name="Huson D.H."/>
            <person name="Kravitz S.A."/>
            <person name="Mouchard L."/>
            <person name="Reinert K."/>
            <person name="Remington K.A."/>
            <person name="Clark A.G."/>
            <person name="Waterman M.S."/>
            <person name="Eichler E.E."/>
            <person name="Adams M.D."/>
            <person name="Hunkapiller M.W."/>
            <person name="Myers E.W."/>
            <person name="Venter J.C."/>
        </authorList>
    </citation>
    <scope>NUCLEOTIDE SEQUENCE</scope>
</reference>
<dbReference type="AlphaFoldDB" id="Q9H729"/>
<proteinExistence type="evidence at transcript level"/>
<sequence length="133" mass="14481">METNINWGARVFLADFQAQKVITNPAGKGLGEVLKVKTTAVNFQHKGIPPKNHLGALLNLYCFFQHKNNFRGDWGFQSSLALTASWEQHGSFPNHGGVNAGLWGKKSLMGGNKWALALQMVPSPPLTGILLAL</sequence>